<dbReference type="GO" id="GO:0043023">
    <property type="term" value="F:ribosomal large subunit binding"/>
    <property type="evidence" value="ECO:0007669"/>
    <property type="project" value="TreeGrafter"/>
</dbReference>
<dbReference type="PANTHER" id="PTHR12389:SF0">
    <property type="entry name" value="E3 UBIQUITIN-PROTEIN LIGASE LISTERIN"/>
    <property type="match status" value="1"/>
</dbReference>
<dbReference type="EC" id="2.3.2.27" evidence="1"/>
<sequence>MTNSYLETAPPYTSFHCGQAQLSRTPTLVTSKFCLVMSKTSNNFGTSAFPAASGFGSLAISPISHVGEPLDLSAICDSSILIIFKNLSKKEHENTKVKALEELSNVIEGARERGIDEGVLSAWMQIYPRLSVDLSRRVRQLTHALHGTICSANKKKVAKFMPQIIGPWLCGTYDNDRTVSKAARESLIKTFGLDKLKKVWEVYHPDILAYCTNIIEREQVHTLSGEAHGKNAEEAEAKFARVIGACISALRHIITADAPLETVSEAAELYRELFGKPTLWEFAYYANSSIRSAVYNLLRACLITHQAFLEPNLDLIVKSVITKSMPVPQTGSVSDYLDTLIQLTEVYPAIWLLVKGKKSNRAIQLLGQLISQGPQGAQPDFWTRLNRLFYLLPEAVIPADRQGIEDFLDAYIHGINGPTVSRTHALLSWTSYFGAVCKILSLKGLSADLKQLILDSRIVPIYEEYLLEGGKFKFRITGAIATAICVNGLLKLSPEKNIALSDSSLKADGLDVIFMTQWSNLEKIVFSRVKGVKNSSEITPEVFSVGVRWLQLLAEFSKLIPEDSSDAKLLSKSYRKVIRVCLENLEEHKDNVPVVATLLERALALSPSLIWRDAQLRLATEDFFNAQLPVLHPSPMAPVVFKAMMHWFRFIDSTDTIEALWTENINALLSSKEDNKAEIIGEIFRDFPAELRGKVPCVPALVEYVREKAQKAVAEDDDEAWAFMVGALKVQGALIPESTADRILELITLRVSDLSPHEVENSGSLLKLEYMARNHLHSLVAFVQDPSKERELLYNLVCLEGLALDLGDNIVNRISQSIEAGIQMPESVHDAHILTLTMAKIITQVVPGQEEPHGRDPIPVDFLASKALHFFGQTPGERKLAIVNALVFPDEEWSIHGSKGKLHIRRLFEKPPRPGVDLVNPLSGCVYLIEDNGGSSSENSDVSGDCAYQVSLRIAIYTFKLIQDPIFYELLDKNTRSQTLIKLLLTAEITKDRLTPTVKMRLDGQSFVSEVQSFMAARLKAHHGFFSETGYTDIDFLGLKLLEISRGRSTMAFYSARVLYWLLSELAEIHGCPQKAAEGFIEKLGVRNSEDTFIAISILLALSQPLTGSKLIDNLRSSLASDVSGISLAQITDNRAPPKLVLMNSLMPKSKDEDISFPTQRAMFLLRNTLTWFDLDGNTDTNNSIVVNEALVSETAKLLKSLVPMVKEVYGSHWQYLYRFVLMGWKCSFKISPMTYWCMKLYDILKTNYKDNDDYEEAFYKYEKELHKVLIQLFESVQTRLVREIPVDEFKSMDAIYPLLRGMPKPIQETAYEIVHQYIQMQQEQISIEAALAREDDEFAPQVTFELLSLVMETPSAEKLEELVFDGMALGELAEESIRGCFLAWRLIFCHFGNADGGYLDKLLDLTFQFLGITRSRFFEPNRNQIKFFHIDEENWSSEKSIKQLLTHLYYLSLLYTPSLVKTWFMAQTNWQIVTGVENYTENYISPLIIDTELTAMSEWAAGELPSATAGSSTDIDIQVRVSRSVREVTITCPIEDQTMELLIRLPPIFPLGKPEIEGVKKVGFTEQQWKALKLASHAVIALQGGSIIDAVMLFRKNYSGAGTDVAIEEVCYMFQ</sequence>
<dbReference type="InParanoid" id="A0A3N4LGI3"/>
<comment type="pathway">
    <text evidence="1">Protein modification; protein ubiquitination.</text>
</comment>
<keyword evidence="6" id="KW-1185">Reference proteome</keyword>
<dbReference type="InterPro" id="IPR054476">
    <property type="entry name" value="Ltn1_N"/>
</dbReference>
<dbReference type="Pfam" id="PF22958">
    <property type="entry name" value="Ltn1_1st"/>
    <property type="match status" value="1"/>
</dbReference>
<accession>A0A3N4LGI3</accession>
<dbReference type="InterPro" id="IPR054478">
    <property type="entry name" value="LTN1_UBC"/>
</dbReference>
<dbReference type="STRING" id="1051890.A0A3N4LGI3"/>
<dbReference type="SUPFAM" id="SSF48371">
    <property type="entry name" value="ARM repeat"/>
    <property type="match status" value="1"/>
</dbReference>
<keyword evidence="1" id="KW-0863">Zinc-finger</keyword>
<feature type="domain" description="E3 ubiquitin-protein ligase listerin ubiquitin conjugating" evidence="4">
    <location>
        <begin position="1519"/>
        <end position="1598"/>
    </location>
</feature>
<dbReference type="Pfam" id="PF22999">
    <property type="entry name" value="LTN1_E3_ligase_6th"/>
    <property type="match status" value="1"/>
</dbReference>
<dbReference type="FunCoup" id="A0A3N4LGI3">
    <property type="interactions" value="592"/>
</dbReference>
<dbReference type="GO" id="GO:0008270">
    <property type="term" value="F:zinc ion binding"/>
    <property type="evidence" value="ECO:0007669"/>
    <property type="project" value="UniProtKB-KW"/>
</dbReference>
<proteinExistence type="inferred from homology"/>
<dbReference type="Gene3D" id="1.25.10.10">
    <property type="entry name" value="Leucine-rich Repeat Variant"/>
    <property type="match status" value="1"/>
</dbReference>
<keyword evidence="1" id="KW-0833">Ubl conjugation pathway</keyword>
<dbReference type="Proteomes" id="UP000267821">
    <property type="component" value="Unassembled WGS sequence"/>
</dbReference>
<keyword evidence="1" id="KW-0479">Metal-binding</keyword>
<dbReference type="GO" id="GO:0005829">
    <property type="term" value="C:cytosol"/>
    <property type="evidence" value="ECO:0007669"/>
    <property type="project" value="UniProtKB-UniRule"/>
</dbReference>
<reference evidence="5 6" key="1">
    <citation type="journal article" date="2018" name="Nat. Ecol. Evol.">
        <title>Pezizomycetes genomes reveal the molecular basis of ectomycorrhizal truffle lifestyle.</title>
        <authorList>
            <person name="Murat C."/>
            <person name="Payen T."/>
            <person name="Noel B."/>
            <person name="Kuo A."/>
            <person name="Morin E."/>
            <person name="Chen J."/>
            <person name="Kohler A."/>
            <person name="Krizsan K."/>
            <person name="Balestrini R."/>
            <person name="Da Silva C."/>
            <person name="Montanini B."/>
            <person name="Hainaut M."/>
            <person name="Levati E."/>
            <person name="Barry K.W."/>
            <person name="Belfiori B."/>
            <person name="Cichocki N."/>
            <person name="Clum A."/>
            <person name="Dockter R.B."/>
            <person name="Fauchery L."/>
            <person name="Guy J."/>
            <person name="Iotti M."/>
            <person name="Le Tacon F."/>
            <person name="Lindquist E.A."/>
            <person name="Lipzen A."/>
            <person name="Malagnac F."/>
            <person name="Mello A."/>
            <person name="Molinier V."/>
            <person name="Miyauchi S."/>
            <person name="Poulain J."/>
            <person name="Riccioni C."/>
            <person name="Rubini A."/>
            <person name="Sitrit Y."/>
            <person name="Splivallo R."/>
            <person name="Traeger S."/>
            <person name="Wang M."/>
            <person name="Zifcakova L."/>
            <person name="Wipf D."/>
            <person name="Zambonelli A."/>
            <person name="Paolocci F."/>
            <person name="Nowrousian M."/>
            <person name="Ottonello S."/>
            <person name="Baldrian P."/>
            <person name="Spatafora J.W."/>
            <person name="Henrissat B."/>
            <person name="Nagy L.G."/>
            <person name="Aury J.M."/>
            <person name="Wincker P."/>
            <person name="Grigoriev I.V."/>
            <person name="Bonfante P."/>
            <person name="Martin F.M."/>
        </authorList>
    </citation>
    <scope>NUCLEOTIDE SEQUENCE [LARGE SCALE GENOMIC DNA]</scope>
    <source>
        <strain evidence="5 6">ATCC MYA-4762</strain>
    </source>
</reference>
<dbReference type="GO" id="GO:1990112">
    <property type="term" value="C:RQC complex"/>
    <property type="evidence" value="ECO:0007669"/>
    <property type="project" value="UniProtKB-UniRule"/>
</dbReference>
<comment type="similarity">
    <text evidence="1">Belongs to the LTN1 family.</text>
</comment>
<evidence type="ECO:0000256" key="1">
    <source>
        <dbReference type="RuleBase" id="RU367090"/>
    </source>
</evidence>
<organism evidence="5 6">
    <name type="scientific">Terfezia boudieri ATCC MYA-4762</name>
    <dbReference type="NCBI Taxonomy" id="1051890"/>
    <lineage>
        <taxon>Eukaryota</taxon>
        <taxon>Fungi</taxon>
        <taxon>Dikarya</taxon>
        <taxon>Ascomycota</taxon>
        <taxon>Pezizomycotina</taxon>
        <taxon>Pezizomycetes</taxon>
        <taxon>Pezizales</taxon>
        <taxon>Pezizaceae</taxon>
        <taxon>Terfezia</taxon>
    </lineage>
</organism>
<dbReference type="UniPathway" id="UPA00143"/>
<protein>
    <recommendedName>
        <fullName evidence="1">E3 ubiquitin-protein ligase listerin</fullName>
        <ecNumber evidence="1">2.3.2.27</ecNumber>
    </recommendedName>
    <alternativeName>
        <fullName evidence="1">RING-type E3 ubiquitin transferase listerin</fullName>
    </alternativeName>
</protein>
<dbReference type="InterPro" id="IPR016024">
    <property type="entry name" value="ARM-type_fold"/>
</dbReference>
<evidence type="ECO:0000259" key="2">
    <source>
        <dbReference type="Pfam" id="PF22958"/>
    </source>
</evidence>
<dbReference type="Pfam" id="PF23009">
    <property type="entry name" value="UBC_like"/>
    <property type="match status" value="1"/>
</dbReference>
<dbReference type="InterPro" id="IPR039795">
    <property type="entry name" value="LTN1/Rkr1"/>
</dbReference>
<dbReference type="GO" id="GO:1990116">
    <property type="term" value="P:ribosome-associated ubiquitin-dependent protein catabolic process"/>
    <property type="evidence" value="ECO:0007669"/>
    <property type="project" value="UniProtKB-UniRule"/>
</dbReference>
<evidence type="ECO:0000259" key="4">
    <source>
        <dbReference type="Pfam" id="PF23009"/>
    </source>
</evidence>
<feature type="domain" description="E3 ubiquitin-protein ligase listerin HEAT repeat region" evidence="3">
    <location>
        <begin position="1288"/>
        <end position="1496"/>
    </location>
</feature>
<gene>
    <name evidence="5" type="ORF">L211DRAFT_852162</name>
</gene>
<evidence type="ECO:0000313" key="6">
    <source>
        <dbReference type="Proteomes" id="UP000267821"/>
    </source>
</evidence>
<dbReference type="GO" id="GO:0061630">
    <property type="term" value="F:ubiquitin protein ligase activity"/>
    <property type="evidence" value="ECO:0007669"/>
    <property type="project" value="UniProtKB-UniRule"/>
</dbReference>
<dbReference type="PANTHER" id="PTHR12389">
    <property type="entry name" value="ZINC FINGER PROTEIN 294"/>
    <property type="match status" value="1"/>
</dbReference>
<name>A0A3N4LGI3_9PEZI</name>
<keyword evidence="1" id="KW-0808">Transferase</keyword>
<evidence type="ECO:0000313" key="5">
    <source>
        <dbReference type="EMBL" id="RPB20589.1"/>
    </source>
</evidence>
<feature type="domain" description="E3 ubiquitin-protein ligase listerin N-terminal" evidence="2">
    <location>
        <begin position="78"/>
        <end position="389"/>
    </location>
</feature>
<comment type="catalytic activity">
    <reaction evidence="1">
        <text>S-ubiquitinyl-[E2 ubiquitin-conjugating enzyme]-L-cysteine + [acceptor protein]-L-lysine = [E2 ubiquitin-conjugating enzyme]-L-cysteine + N(6)-ubiquitinyl-[acceptor protein]-L-lysine.</text>
        <dbReference type="EC" id="2.3.2.27"/>
    </reaction>
</comment>
<comment type="function">
    <text evidence="1">E3 ubiquitin-protein ligase. Component of the ribosome quality control complex (RQC), a ribosome-associated complex that mediates ubiquitination and extraction of incompletely synthesized nascent chains for proteasomal degradation.</text>
</comment>
<dbReference type="EMBL" id="ML121569">
    <property type="protein sequence ID" value="RPB20589.1"/>
    <property type="molecule type" value="Genomic_DNA"/>
</dbReference>
<comment type="subunit">
    <text evidence="1">Component of the ribosome quality control complex (RQC).</text>
</comment>
<dbReference type="InterPro" id="IPR054477">
    <property type="entry name" value="LTN1_E3_ligase_6th"/>
</dbReference>
<evidence type="ECO:0000259" key="3">
    <source>
        <dbReference type="Pfam" id="PF22999"/>
    </source>
</evidence>
<keyword evidence="1" id="KW-0862">Zinc</keyword>
<dbReference type="OrthoDB" id="6108at2759"/>
<dbReference type="InterPro" id="IPR011989">
    <property type="entry name" value="ARM-like"/>
</dbReference>
<dbReference type="GO" id="GO:0016567">
    <property type="term" value="P:protein ubiquitination"/>
    <property type="evidence" value="ECO:0007669"/>
    <property type="project" value="UniProtKB-UniPathway"/>
</dbReference>
<dbReference type="GO" id="GO:0072344">
    <property type="term" value="P:rescue of stalled ribosome"/>
    <property type="evidence" value="ECO:0007669"/>
    <property type="project" value="UniProtKB-UniRule"/>
</dbReference>